<dbReference type="EMBL" id="JROU02000015">
    <property type="protein sequence ID" value="OEH80675.1"/>
    <property type="molecule type" value="Genomic_DNA"/>
</dbReference>
<dbReference type="InParanoid" id="A0A1D3DB77"/>
<dbReference type="PANTHER" id="PTHR12087">
    <property type="entry name" value="ORIGIN RECOGNITION COMPLEX SUBUNIT 4"/>
    <property type="match status" value="1"/>
</dbReference>
<feature type="domain" description="Origin recognition complex subunit 4 C-terminal" evidence="7">
    <location>
        <begin position="342"/>
        <end position="558"/>
    </location>
</feature>
<evidence type="ECO:0000256" key="2">
    <source>
        <dbReference type="ARBA" id="ARBA00005334"/>
    </source>
</evidence>
<keyword evidence="4" id="KW-0238">DNA-binding</keyword>
<dbReference type="VEuPathDB" id="ToxoDB:cyc_05469"/>
<organism evidence="8 9">
    <name type="scientific">Cyclospora cayetanensis</name>
    <dbReference type="NCBI Taxonomy" id="88456"/>
    <lineage>
        <taxon>Eukaryota</taxon>
        <taxon>Sar</taxon>
        <taxon>Alveolata</taxon>
        <taxon>Apicomplexa</taxon>
        <taxon>Conoidasida</taxon>
        <taxon>Coccidia</taxon>
        <taxon>Eucoccidiorida</taxon>
        <taxon>Eimeriorina</taxon>
        <taxon>Eimeriidae</taxon>
        <taxon>Cyclospora</taxon>
    </lineage>
</organism>
<evidence type="ECO:0000313" key="9">
    <source>
        <dbReference type="Proteomes" id="UP000095192"/>
    </source>
</evidence>
<evidence type="ECO:0000256" key="5">
    <source>
        <dbReference type="ARBA" id="ARBA00023242"/>
    </source>
</evidence>
<evidence type="ECO:0000313" key="8">
    <source>
        <dbReference type="EMBL" id="OEH80675.1"/>
    </source>
</evidence>
<dbReference type="Proteomes" id="UP000095192">
    <property type="component" value="Unassembled WGS sequence"/>
</dbReference>
<gene>
    <name evidence="8" type="ORF">cyc_05469</name>
</gene>
<keyword evidence="3" id="KW-0235">DNA replication</keyword>
<feature type="compositionally biased region" description="Polar residues" evidence="6">
    <location>
        <begin position="332"/>
        <end position="341"/>
    </location>
</feature>
<dbReference type="Pfam" id="PF14629">
    <property type="entry name" value="ORC4_C"/>
    <property type="match status" value="1"/>
</dbReference>
<feature type="region of interest" description="Disordered" evidence="6">
    <location>
        <begin position="1"/>
        <end position="72"/>
    </location>
</feature>
<dbReference type="GO" id="GO:0003688">
    <property type="term" value="F:DNA replication origin binding"/>
    <property type="evidence" value="ECO:0007669"/>
    <property type="project" value="TreeGrafter"/>
</dbReference>
<evidence type="ECO:0000256" key="6">
    <source>
        <dbReference type="SAM" id="MobiDB-lite"/>
    </source>
</evidence>
<dbReference type="VEuPathDB" id="ToxoDB:LOC34621818"/>
<keyword evidence="5" id="KW-0539">Nucleus</keyword>
<accession>A0A1D3DB77</accession>
<protein>
    <submittedName>
        <fullName evidence="8">Origin recognition complex subunit</fullName>
    </submittedName>
</protein>
<evidence type="ECO:0000256" key="3">
    <source>
        <dbReference type="ARBA" id="ARBA00022705"/>
    </source>
</evidence>
<evidence type="ECO:0000256" key="4">
    <source>
        <dbReference type="ARBA" id="ARBA00023125"/>
    </source>
</evidence>
<evidence type="ECO:0000259" key="7">
    <source>
        <dbReference type="Pfam" id="PF14629"/>
    </source>
</evidence>
<proteinExistence type="inferred from homology"/>
<dbReference type="GO" id="GO:0005664">
    <property type="term" value="C:nuclear origin of replication recognition complex"/>
    <property type="evidence" value="ECO:0007669"/>
    <property type="project" value="TreeGrafter"/>
</dbReference>
<evidence type="ECO:0000256" key="1">
    <source>
        <dbReference type="ARBA" id="ARBA00004123"/>
    </source>
</evidence>
<dbReference type="InterPro" id="IPR027417">
    <property type="entry name" value="P-loop_NTPase"/>
</dbReference>
<dbReference type="PANTHER" id="PTHR12087:SF0">
    <property type="entry name" value="ORIGIN RECOGNITION COMPLEX SUBUNIT 4"/>
    <property type="match status" value="1"/>
</dbReference>
<dbReference type="InterPro" id="IPR016527">
    <property type="entry name" value="ORC4"/>
</dbReference>
<comment type="similarity">
    <text evidence="2">Belongs to the ORC4 family.</text>
</comment>
<feature type="region of interest" description="Disordered" evidence="6">
    <location>
        <begin position="437"/>
        <end position="463"/>
    </location>
</feature>
<dbReference type="AlphaFoldDB" id="A0A1D3DB77"/>
<comment type="subcellular location">
    <subcellularLocation>
        <location evidence="1">Nucleus</location>
    </subcellularLocation>
</comment>
<dbReference type="GO" id="GO:0006270">
    <property type="term" value="P:DNA replication initiation"/>
    <property type="evidence" value="ECO:0007669"/>
    <property type="project" value="TreeGrafter"/>
</dbReference>
<comment type="caution">
    <text evidence="8">The sequence shown here is derived from an EMBL/GenBank/DDBJ whole genome shotgun (WGS) entry which is preliminary data.</text>
</comment>
<feature type="region of interest" description="Disordered" evidence="6">
    <location>
        <begin position="329"/>
        <end position="348"/>
    </location>
</feature>
<dbReference type="InterPro" id="IPR032705">
    <property type="entry name" value="ORC4_C"/>
</dbReference>
<dbReference type="Gene3D" id="3.40.50.300">
    <property type="entry name" value="P-loop containing nucleotide triphosphate hydrolases"/>
    <property type="match status" value="1"/>
</dbReference>
<reference evidence="8 9" key="1">
    <citation type="journal article" date="2016" name="BMC Genomics">
        <title>Comparative genomics reveals Cyclospora cayetanensis possesses coccidia-like metabolism and invasion components but unique surface antigens.</title>
        <authorList>
            <person name="Liu S."/>
            <person name="Wang L."/>
            <person name="Zheng H."/>
            <person name="Xu Z."/>
            <person name="Roellig D.M."/>
            <person name="Li N."/>
            <person name="Frace M.A."/>
            <person name="Tang K."/>
            <person name="Arrowood M.J."/>
            <person name="Moss D.M."/>
            <person name="Zhang L."/>
            <person name="Feng Y."/>
            <person name="Xiao L."/>
        </authorList>
    </citation>
    <scope>NUCLEOTIDE SEQUENCE [LARGE SCALE GENOMIC DNA]</scope>
    <source>
        <strain evidence="8 9">CHN_HEN01</strain>
    </source>
</reference>
<name>A0A1D3DB77_9EIME</name>
<keyword evidence="9" id="KW-1185">Reference proteome</keyword>
<sequence>MEGSPSGGRPRPKGPPSLAPESFSKRRRTSQDTPESRFAAGPAVHAVSEGGAPPPCADGPSEGGDKESAPRVSFPQVLHDRLSCGAYLLPLLQHTLRQRLRSALRGQLHNISLGSSQATPRKRDGFEPSPAVESFLKGGSSAAATIRAQNDGKNSGSKGASFEAVAGSLAAKLTCCLELKEKSSVLVLGPRGSGATTAVESALRFGDWLKRLRDLLVDSCSLMGKAVVIVLDRVEVCCLSGSEWGRGGTGQQQQLLYNLFDLQHSEGLHICTICLSPVLDLADFMEKRIRSRFTMQKLCLKAAMRVPDLLQFIRRDLLRVTPEQLLEAHSASARSQGSSVQPRGEAPEEDARVVQRFLRAFEAAVEAELSDPQFKARCERALAVGRDARRFLAAAVTPLLLFETPLPRVAAEGPWGAWGAPEVPEALSPLHSPLRHHVEEAPPNASSLPKGPVASDVEEQPKQQENGLNLCAEALDTQRTTSMEHSLLASLSFSEHLVLTAMARLHRKALIPKTFLAVLHEVAAFFKLHDSRRRHISQPALRRAFIRLHECGLLQRCSYGLHHLGLSGVALDLHGSHLPSRFPSHEQ</sequence>